<feature type="chain" id="PRO_5045629205" evidence="4">
    <location>
        <begin position="26"/>
        <end position="401"/>
    </location>
</feature>
<dbReference type="InterPro" id="IPR005318">
    <property type="entry name" value="OM_porin_bac"/>
</dbReference>
<sequence>MKRKKLLNCSIILASGFVINSHVYAVDDNIALTFRTHYGQVDRHFGAEDSEEMSFTAKLDYASDYYKDLIGFDASIYSVSKLYADKNTARIPLLDENGDGFSKIGQANIKLKPNDNMTLRMGRMRIISPLMTDTDGRSEPGTREALRGDVQIGGAKLYGIYSTAAAASGYDSFEQYTDDGDAVVIVGGRYRFENGLGVHLAHGQLQDAKRQTFISGHYGIPVGEDNLDFDIYHYMAKGIGDQSNLADNPGSDGKLDTYLSNIVVAYSHKDLTYSLSYQRVGDDLYEPSWDGFNHDRSVLWTNNSVQILDFYSPQEESLQVRVDYAPSQIPGFTLMTRYTEGDYKDGDEKLKDSEFNLEAGYVVQTGVAKDLALKMRYADVEVGGVGNLEDIRLIAEYGFSF</sequence>
<evidence type="ECO:0000313" key="5">
    <source>
        <dbReference type="EMBL" id="GGC04801.1"/>
    </source>
</evidence>
<dbReference type="PANTHER" id="PTHR34596">
    <property type="entry name" value="CHITOPORIN"/>
    <property type="match status" value="1"/>
</dbReference>
<comment type="similarity">
    <text evidence="1">Belongs to the outer membrane porin (Opr) (TC 1.B.25) family.</text>
</comment>
<gene>
    <name evidence="5" type="primary">opdK</name>
    <name evidence="5" type="ORF">GCM10011352_33710</name>
</gene>
<keyword evidence="2" id="KW-0813">Transport</keyword>
<dbReference type="RefSeq" id="WP_188750466.1">
    <property type="nucleotide sequence ID" value="NZ_BMIJ01000007.1"/>
</dbReference>
<evidence type="ECO:0000256" key="4">
    <source>
        <dbReference type="SAM" id="SignalP"/>
    </source>
</evidence>
<accession>A0ABQ1KSB8</accession>
<dbReference type="EMBL" id="BMIJ01000007">
    <property type="protein sequence ID" value="GGC04801.1"/>
    <property type="molecule type" value="Genomic_DNA"/>
</dbReference>
<reference evidence="6" key="1">
    <citation type="journal article" date="2019" name="Int. J. Syst. Evol. Microbiol.">
        <title>The Global Catalogue of Microorganisms (GCM) 10K type strain sequencing project: providing services to taxonomists for standard genome sequencing and annotation.</title>
        <authorList>
            <consortium name="The Broad Institute Genomics Platform"/>
            <consortium name="The Broad Institute Genome Sequencing Center for Infectious Disease"/>
            <person name="Wu L."/>
            <person name="Ma J."/>
        </authorList>
    </citation>
    <scope>NUCLEOTIDE SEQUENCE [LARGE SCALE GENOMIC DNA]</scope>
    <source>
        <strain evidence="6">CGMCC 1.15341</strain>
    </source>
</reference>
<evidence type="ECO:0000313" key="6">
    <source>
        <dbReference type="Proteomes" id="UP000629025"/>
    </source>
</evidence>
<dbReference type="Pfam" id="PF03573">
    <property type="entry name" value="OprD"/>
    <property type="match status" value="1"/>
</dbReference>
<protein>
    <submittedName>
        <fullName evidence="5">Vanillate porin</fullName>
    </submittedName>
</protein>
<keyword evidence="3 4" id="KW-0732">Signal</keyword>
<evidence type="ECO:0000256" key="1">
    <source>
        <dbReference type="ARBA" id="ARBA00009075"/>
    </source>
</evidence>
<dbReference type="Gene3D" id="2.40.160.10">
    <property type="entry name" value="Porin"/>
    <property type="match status" value="1"/>
</dbReference>
<keyword evidence="6" id="KW-1185">Reference proteome</keyword>
<evidence type="ECO:0000256" key="3">
    <source>
        <dbReference type="ARBA" id="ARBA00022729"/>
    </source>
</evidence>
<organism evidence="5 6">
    <name type="scientific">Marinobacterium zhoushanense</name>
    <dbReference type="NCBI Taxonomy" id="1679163"/>
    <lineage>
        <taxon>Bacteria</taxon>
        <taxon>Pseudomonadati</taxon>
        <taxon>Pseudomonadota</taxon>
        <taxon>Gammaproteobacteria</taxon>
        <taxon>Oceanospirillales</taxon>
        <taxon>Oceanospirillaceae</taxon>
        <taxon>Marinobacterium</taxon>
    </lineage>
</organism>
<comment type="caution">
    <text evidence="5">The sequence shown here is derived from an EMBL/GenBank/DDBJ whole genome shotgun (WGS) entry which is preliminary data.</text>
</comment>
<proteinExistence type="inferred from homology"/>
<feature type="signal peptide" evidence="4">
    <location>
        <begin position="1"/>
        <end position="25"/>
    </location>
</feature>
<dbReference type="InterPro" id="IPR023614">
    <property type="entry name" value="Porin_dom_sf"/>
</dbReference>
<evidence type="ECO:0000256" key="2">
    <source>
        <dbReference type="ARBA" id="ARBA00022448"/>
    </source>
</evidence>
<dbReference type="Proteomes" id="UP000629025">
    <property type="component" value="Unassembled WGS sequence"/>
</dbReference>
<name>A0ABQ1KSB8_9GAMM</name>
<dbReference type="PANTHER" id="PTHR34596:SF2">
    <property type="entry name" value="CHITOPORIN"/>
    <property type="match status" value="1"/>
</dbReference>